<dbReference type="Pfam" id="PF00106">
    <property type="entry name" value="adh_short"/>
    <property type="match status" value="1"/>
</dbReference>
<dbReference type="GO" id="GO:0016491">
    <property type="term" value="F:oxidoreductase activity"/>
    <property type="evidence" value="ECO:0007669"/>
    <property type="project" value="UniProtKB-KW"/>
</dbReference>
<dbReference type="EMBL" id="PYEP01000003">
    <property type="protein sequence ID" value="PSN08419.1"/>
    <property type="molecule type" value="Genomic_DNA"/>
</dbReference>
<dbReference type="SMART" id="SM00822">
    <property type="entry name" value="PKS_KR"/>
    <property type="match status" value="1"/>
</dbReference>
<dbReference type="PANTHER" id="PTHR44196:SF1">
    <property type="entry name" value="DEHYDROGENASE_REDUCTASE SDR FAMILY MEMBER 7B"/>
    <property type="match status" value="1"/>
</dbReference>
<evidence type="ECO:0000313" key="6">
    <source>
        <dbReference type="Proteomes" id="UP000240212"/>
    </source>
</evidence>
<feature type="transmembrane region" description="Helical" evidence="3">
    <location>
        <begin position="309"/>
        <end position="329"/>
    </location>
</feature>
<dbReference type="PANTHER" id="PTHR44196">
    <property type="entry name" value="DEHYDROGENASE/REDUCTASE SDR FAMILY MEMBER 7B"/>
    <property type="match status" value="1"/>
</dbReference>
<comment type="similarity">
    <text evidence="1">Belongs to the short-chain dehydrogenases/reductases (SDR) family.</text>
</comment>
<comment type="caution">
    <text evidence="5">The sequence shown here is derived from an EMBL/GenBank/DDBJ whole genome shotgun (WGS) entry which is preliminary data.</text>
</comment>
<keyword evidence="3" id="KW-0472">Membrane</keyword>
<keyword evidence="3" id="KW-1133">Transmembrane helix</keyword>
<dbReference type="InterPro" id="IPR020904">
    <property type="entry name" value="Sc_DH/Rdtase_CS"/>
</dbReference>
<name>A0A2P8VLI5_9ENTR</name>
<evidence type="ECO:0000256" key="3">
    <source>
        <dbReference type="SAM" id="Phobius"/>
    </source>
</evidence>
<dbReference type="InterPro" id="IPR036291">
    <property type="entry name" value="NAD(P)-bd_dom_sf"/>
</dbReference>
<reference evidence="5 6" key="1">
    <citation type="submission" date="2018-03" db="EMBL/GenBank/DDBJ databases">
        <title>Draft genome sequence of the first documented clinical Siccibacter turicensis isolate in Austria.</title>
        <authorList>
            <person name="Lepuschitz S."/>
            <person name="Pekard-Amenitsch S."/>
            <person name="Haunold R."/>
            <person name="Schill S."/>
            <person name="Mach R."/>
            <person name="Allerberger F."/>
            <person name="Ruppitsch W."/>
            <person name="Forsythe S.J."/>
        </authorList>
    </citation>
    <scope>NUCLEOTIDE SEQUENCE [LARGE SCALE GENOMIC DNA]</scope>
    <source>
        <strain evidence="5 6">6100069499-17</strain>
    </source>
</reference>
<proteinExistence type="inferred from homology"/>
<dbReference type="GO" id="GO:0016020">
    <property type="term" value="C:membrane"/>
    <property type="evidence" value="ECO:0007669"/>
    <property type="project" value="TreeGrafter"/>
</dbReference>
<accession>A0A2P8VLI5</accession>
<dbReference type="PROSITE" id="PS00061">
    <property type="entry name" value="ADH_SHORT"/>
    <property type="match status" value="1"/>
</dbReference>
<sequence>METNAFVAVITGGTSGVGRSTATHFAASGYDVAVIARGDEGLRQTVRELQDYGGMVLGISADVADARALDEAAQRIESELGPIGIWVNCAMTTVLGPVDELSADEFQRVTDVTYLGTVNGTRAALRQMQKRDSGTIVQVGSALAWRSIPLQSAYCGAKAAIRGFTDSLRCELLHQKSRIRVSMVQLPAVNTTQFNWARNKFPQRMQPIAPVYQPEVAARAIFDVAIARRPPRELWIGKNTVMSIVGNMFFPGVLDRWLARQTWEGQLADESEPPKREDYLYRPLTTGHRAHGRFDNQALRKAVAVDSGVVGVAAVAVTGLLLGGLVRYLKRSQR</sequence>
<gene>
    <name evidence="5" type="ORF">C7G83_09640</name>
</gene>
<dbReference type="STRING" id="1388748.GCA_000463155_02882"/>
<evidence type="ECO:0000313" key="5">
    <source>
        <dbReference type="EMBL" id="PSN08419.1"/>
    </source>
</evidence>
<dbReference type="OrthoDB" id="4690547at2"/>
<evidence type="ECO:0000256" key="1">
    <source>
        <dbReference type="ARBA" id="ARBA00006484"/>
    </source>
</evidence>
<keyword evidence="3" id="KW-0812">Transmembrane</keyword>
<evidence type="ECO:0000256" key="2">
    <source>
        <dbReference type="ARBA" id="ARBA00023002"/>
    </source>
</evidence>
<dbReference type="AlphaFoldDB" id="A0A2P8VLI5"/>
<keyword evidence="2" id="KW-0560">Oxidoreductase</keyword>
<protein>
    <submittedName>
        <fullName evidence="5">Short-chain dehydrogenase</fullName>
    </submittedName>
</protein>
<dbReference type="Proteomes" id="UP000240212">
    <property type="component" value="Unassembled WGS sequence"/>
</dbReference>
<feature type="domain" description="Ketoreductase" evidence="4">
    <location>
        <begin position="6"/>
        <end position="199"/>
    </location>
</feature>
<dbReference type="RefSeq" id="WP_106877056.1">
    <property type="nucleotide sequence ID" value="NZ_PYEP01000003.1"/>
</dbReference>
<dbReference type="SUPFAM" id="SSF51735">
    <property type="entry name" value="NAD(P)-binding Rossmann-fold domains"/>
    <property type="match status" value="1"/>
</dbReference>
<evidence type="ECO:0000259" key="4">
    <source>
        <dbReference type="SMART" id="SM00822"/>
    </source>
</evidence>
<organism evidence="5 6">
    <name type="scientific">Siccibacter turicensis</name>
    <dbReference type="NCBI Taxonomy" id="357233"/>
    <lineage>
        <taxon>Bacteria</taxon>
        <taxon>Pseudomonadati</taxon>
        <taxon>Pseudomonadota</taxon>
        <taxon>Gammaproteobacteria</taxon>
        <taxon>Enterobacterales</taxon>
        <taxon>Enterobacteriaceae</taxon>
        <taxon>Siccibacter</taxon>
    </lineage>
</organism>
<keyword evidence="6" id="KW-1185">Reference proteome</keyword>
<dbReference type="InterPro" id="IPR002347">
    <property type="entry name" value="SDR_fam"/>
</dbReference>
<dbReference type="PRINTS" id="PR00081">
    <property type="entry name" value="GDHRDH"/>
</dbReference>
<dbReference type="InterPro" id="IPR057326">
    <property type="entry name" value="KR_dom"/>
</dbReference>
<dbReference type="NCBIfam" id="NF005495">
    <property type="entry name" value="PRK07109.1"/>
    <property type="match status" value="1"/>
</dbReference>
<dbReference type="Gene3D" id="3.40.50.720">
    <property type="entry name" value="NAD(P)-binding Rossmann-like Domain"/>
    <property type="match status" value="1"/>
</dbReference>